<protein>
    <submittedName>
        <fullName evidence="3">Uncharacterized protein</fullName>
    </submittedName>
</protein>
<organism evidence="3 4">
    <name type="scientific">Venturia effusa</name>
    <dbReference type="NCBI Taxonomy" id="50376"/>
    <lineage>
        <taxon>Eukaryota</taxon>
        <taxon>Fungi</taxon>
        <taxon>Dikarya</taxon>
        <taxon>Ascomycota</taxon>
        <taxon>Pezizomycotina</taxon>
        <taxon>Dothideomycetes</taxon>
        <taxon>Pleosporomycetidae</taxon>
        <taxon>Venturiales</taxon>
        <taxon>Venturiaceae</taxon>
        <taxon>Venturia</taxon>
    </lineage>
</organism>
<feature type="region of interest" description="Disordered" evidence="2">
    <location>
        <begin position="186"/>
        <end position="234"/>
    </location>
</feature>
<evidence type="ECO:0000256" key="1">
    <source>
        <dbReference type="SAM" id="Coils"/>
    </source>
</evidence>
<evidence type="ECO:0000313" key="3">
    <source>
        <dbReference type="EMBL" id="QDS70655.1"/>
    </source>
</evidence>
<dbReference type="Proteomes" id="UP000316270">
    <property type="component" value="Chromosome 5"/>
</dbReference>
<reference evidence="3 4" key="1">
    <citation type="submission" date="2019-07" db="EMBL/GenBank/DDBJ databases">
        <title>Finished genome of Venturia effusa.</title>
        <authorList>
            <person name="Young C.A."/>
            <person name="Cox M.P."/>
            <person name="Ganley A.R.D."/>
            <person name="David W.J."/>
        </authorList>
    </citation>
    <scope>NUCLEOTIDE SEQUENCE [LARGE SCALE GENOMIC DNA]</scope>
    <source>
        <strain evidence="4">albino</strain>
    </source>
</reference>
<feature type="compositionally biased region" description="Polar residues" evidence="2">
    <location>
        <begin position="201"/>
        <end position="219"/>
    </location>
</feature>
<feature type="coiled-coil region" evidence="1">
    <location>
        <begin position="115"/>
        <end position="184"/>
    </location>
</feature>
<dbReference type="EMBL" id="CP042189">
    <property type="protein sequence ID" value="QDS70655.1"/>
    <property type="molecule type" value="Genomic_DNA"/>
</dbReference>
<name>A0A517L4U5_9PEZI</name>
<keyword evidence="1" id="KW-0175">Coiled coil</keyword>
<accession>A0A517L4U5</accession>
<proteinExistence type="predicted"/>
<keyword evidence="4" id="KW-1185">Reference proteome</keyword>
<evidence type="ECO:0000256" key="2">
    <source>
        <dbReference type="SAM" id="MobiDB-lite"/>
    </source>
</evidence>
<evidence type="ECO:0000313" key="4">
    <source>
        <dbReference type="Proteomes" id="UP000316270"/>
    </source>
</evidence>
<feature type="region of interest" description="Disordered" evidence="2">
    <location>
        <begin position="466"/>
        <end position="500"/>
    </location>
</feature>
<dbReference type="AlphaFoldDB" id="A0A517L4U5"/>
<sequence length="500" mass="55095">MASFLLKRNQELQKQVREKDDLISELQARQADHDYVMQRQMELEKHVVDAQELSDSALSAAKGMKVSADELNQLSRVNLPEYAQLLKTRDETAATSSAQEEEITRLTDILKTLRLGEHDERASELEKLLEDAKKSEEILTMENQKLRTENDQLQGEKADWVKEKDQLQQEKARWVKEKKRLQEQVARSNAMGKSRLPLANQGVSEPTRLSQTMGTSGMSLANEDGSETAPFGDGLSGDEVEAAEADGRAGEALSDGAAFGNFGSSSHTVGGSRAPKRSTLTAFSQYSEPDEARARTAGGGYVSKNKDALWGTWNNTIACDELSEEVVERVKTALSLTSNNNSEKLLYTTMRKTETCLHVAKKKGRSAWLENDYQNAACHLCSSKGWPCVIKSEEPYDEETDSAGENPAIAARTVWRLLPLAEKIRKTEDPSNYGYWMLSSVDENVSSTVTNMAAVSKAGLGWMKEGQTPSEAAASRKSSRFRPALATGTVGKQAATKSKK</sequence>
<gene>
    <name evidence="3" type="ORF">FKW77_000998</name>
</gene>